<dbReference type="Gene3D" id="1.20.1280.50">
    <property type="match status" value="1"/>
</dbReference>
<dbReference type="EMBL" id="WJXA01000008">
    <property type="protein sequence ID" value="KAF7136355.1"/>
    <property type="molecule type" value="Genomic_DNA"/>
</dbReference>
<evidence type="ECO:0000313" key="4">
    <source>
        <dbReference type="Proteomes" id="UP000626092"/>
    </source>
</evidence>
<dbReference type="InterPro" id="IPR001810">
    <property type="entry name" value="F-box_dom"/>
</dbReference>
<keyword evidence="4" id="KW-1185">Reference proteome</keyword>
<sequence length="134" mass="15162">MVVEGSSPTHDPPPLKSPSSSSSSSSAVFDLLCEELFVEIMIKLSPKEAHRCKCVSKRWLDLISTNQHRIKGSLLYRRWQRQLFLCPPSPRPAQEIWELRISRAGSRYLGATIPKAGSRHWPKGAIQNRSFHPS</sequence>
<feature type="region of interest" description="Disordered" evidence="1">
    <location>
        <begin position="1"/>
        <end position="24"/>
    </location>
</feature>
<dbReference type="SUPFAM" id="SSF81383">
    <property type="entry name" value="F-box domain"/>
    <property type="match status" value="1"/>
</dbReference>
<dbReference type="AlphaFoldDB" id="A0A834GPJ1"/>
<evidence type="ECO:0000256" key="1">
    <source>
        <dbReference type="SAM" id="MobiDB-lite"/>
    </source>
</evidence>
<dbReference type="Proteomes" id="UP000626092">
    <property type="component" value="Unassembled WGS sequence"/>
</dbReference>
<organism evidence="3 4">
    <name type="scientific">Rhododendron simsii</name>
    <name type="common">Sims's rhododendron</name>
    <dbReference type="NCBI Taxonomy" id="118357"/>
    <lineage>
        <taxon>Eukaryota</taxon>
        <taxon>Viridiplantae</taxon>
        <taxon>Streptophyta</taxon>
        <taxon>Embryophyta</taxon>
        <taxon>Tracheophyta</taxon>
        <taxon>Spermatophyta</taxon>
        <taxon>Magnoliopsida</taxon>
        <taxon>eudicotyledons</taxon>
        <taxon>Gunneridae</taxon>
        <taxon>Pentapetalae</taxon>
        <taxon>asterids</taxon>
        <taxon>Ericales</taxon>
        <taxon>Ericaceae</taxon>
        <taxon>Ericoideae</taxon>
        <taxon>Rhodoreae</taxon>
        <taxon>Rhododendron</taxon>
    </lineage>
</organism>
<dbReference type="SMART" id="SM00256">
    <property type="entry name" value="FBOX"/>
    <property type="match status" value="1"/>
</dbReference>
<feature type="domain" description="F-box" evidence="2">
    <location>
        <begin position="32"/>
        <end position="72"/>
    </location>
</feature>
<dbReference type="InterPro" id="IPR036047">
    <property type="entry name" value="F-box-like_dom_sf"/>
</dbReference>
<name>A0A834GPJ1_RHOSS</name>
<comment type="caution">
    <text evidence="3">The sequence shown here is derived from an EMBL/GenBank/DDBJ whole genome shotgun (WGS) entry which is preliminary data.</text>
</comment>
<evidence type="ECO:0000259" key="2">
    <source>
        <dbReference type="SMART" id="SM00256"/>
    </source>
</evidence>
<reference evidence="3" key="1">
    <citation type="submission" date="2019-11" db="EMBL/GenBank/DDBJ databases">
        <authorList>
            <person name="Liu Y."/>
            <person name="Hou J."/>
            <person name="Li T.-Q."/>
            <person name="Guan C.-H."/>
            <person name="Wu X."/>
            <person name="Wu H.-Z."/>
            <person name="Ling F."/>
            <person name="Zhang R."/>
            <person name="Shi X.-G."/>
            <person name="Ren J.-P."/>
            <person name="Chen E.-F."/>
            <person name="Sun J.-M."/>
        </authorList>
    </citation>
    <scope>NUCLEOTIDE SEQUENCE</scope>
    <source>
        <strain evidence="3">Adult_tree_wgs_1</strain>
        <tissue evidence="3">Leaves</tissue>
    </source>
</reference>
<dbReference type="OrthoDB" id="1102159at2759"/>
<protein>
    <recommendedName>
        <fullName evidence="2">F-box domain-containing protein</fullName>
    </recommendedName>
</protein>
<evidence type="ECO:0000313" key="3">
    <source>
        <dbReference type="EMBL" id="KAF7136355.1"/>
    </source>
</evidence>
<accession>A0A834GPJ1</accession>
<gene>
    <name evidence="3" type="ORF">RHSIM_Rhsim08G0236400</name>
</gene>
<proteinExistence type="predicted"/>
<dbReference type="Pfam" id="PF00646">
    <property type="entry name" value="F-box"/>
    <property type="match status" value="1"/>
</dbReference>